<name>A0A420XRC4_9ACTN</name>
<dbReference type="FunCoup" id="A0A420XRC4">
    <property type="interactions" value="1"/>
</dbReference>
<dbReference type="InterPro" id="IPR010998">
    <property type="entry name" value="Integrase_recombinase_N"/>
</dbReference>
<organism evidence="13 14">
    <name type="scientific">Motilibacter peucedani</name>
    <dbReference type="NCBI Taxonomy" id="598650"/>
    <lineage>
        <taxon>Bacteria</taxon>
        <taxon>Bacillati</taxon>
        <taxon>Actinomycetota</taxon>
        <taxon>Actinomycetes</taxon>
        <taxon>Motilibacterales</taxon>
        <taxon>Motilibacteraceae</taxon>
        <taxon>Motilibacter</taxon>
    </lineage>
</organism>
<keyword evidence="4 9" id="KW-0159">Chromosome partition</keyword>
<evidence type="ECO:0000256" key="8">
    <source>
        <dbReference type="ARBA" id="ARBA00023306"/>
    </source>
</evidence>
<dbReference type="GO" id="GO:0006313">
    <property type="term" value="P:DNA transposition"/>
    <property type="evidence" value="ECO:0007669"/>
    <property type="project" value="UniProtKB-UniRule"/>
</dbReference>
<evidence type="ECO:0000256" key="7">
    <source>
        <dbReference type="ARBA" id="ARBA00023172"/>
    </source>
</evidence>
<proteinExistence type="inferred from homology"/>
<feature type="domain" description="Tyr recombinase" evidence="11">
    <location>
        <begin position="154"/>
        <end position="341"/>
    </location>
</feature>
<evidence type="ECO:0000313" key="13">
    <source>
        <dbReference type="EMBL" id="RKS77357.1"/>
    </source>
</evidence>
<dbReference type="InterPro" id="IPR044068">
    <property type="entry name" value="CB"/>
</dbReference>
<evidence type="ECO:0000256" key="10">
    <source>
        <dbReference type="SAM" id="MobiDB-lite"/>
    </source>
</evidence>
<comment type="subunit">
    <text evidence="9">Forms a cyclic heterotetrameric complex composed of two molecules of XerC and two molecules of XerD.</text>
</comment>
<dbReference type="Pfam" id="PF02899">
    <property type="entry name" value="Phage_int_SAM_1"/>
    <property type="match status" value="1"/>
</dbReference>
<keyword evidence="14" id="KW-1185">Reference proteome</keyword>
<dbReference type="PANTHER" id="PTHR30349:SF77">
    <property type="entry name" value="TYROSINE RECOMBINASE XERC"/>
    <property type="match status" value="1"/>
</dbReference>
<keyword evidence="5 9" id="KW-0229">DNA integration</keyword>
<keyword evidence="3 9" id="KW-0132">Cell division</keyword>
<comment type="function">
    <text evidence="9">Site-specific tyrosine recombinase, which acts by catalyzing the cutting and rejoining of the recombining DNA molecules. The XerC-XerD complex is essential to convert dimers of the bacterial chromosome into monomers to permit their segregation at cell division. It also contributes to the segregational stability of plasmids.</text>
</comment>
<dbReference type="GO" id="GO:0051301">
    <property type="term" value="P:cell division"/>
    <property type="evidence" value="ECO:0007669"/>
    <property type="project" value="UniProtKB-KW"/>
</dbReference>
<dbReference type="SUPFAM" id="SSF47823">
    <property type="entry name" value="lambda integrase-like, N-terminal domain"/>
    <property type="match status" value="1"/>
</dbReference>
<dbReference type="Gene3D" id="1.10.443.10">
    <property type="entry name" value="Intergrase catalytic core"/>
    <property type="match status" value="1"/>
</dbReference>
<dbReference type="Proteomes" id="UP000281955">
    <property type="component" value="Unassembled WGS sequence"/>
</dbReference>
<feature type="active site" description="O-(3'-phospho-DNA)-tyrosine intermediate" evidence="9">
    <location>
        <position position="328"/>
    </location>
</feature>
<dbReference type="InterPro" id="IPR002104">
    <property type="entry name" value="Integrase_catalytic"/>
</dbReference>
<feature type="active site" evidence="9">
    <location>
        <position position="198"/>
    </location>
</feature>
<evidence type="ECO:0000256" key="5">
    <source>
        <dbReference type="ARBA" id="ARBA00022908"/>
    </source>
</evidence>
<evidence type="ECO:0000313" key="14">
    <source>
        <dbReference type="Proteomes" id="UP000281955"/>
    </source>
</evidence>
<evidence type="ECO:0000256" key="1">
    <source>
        <dbReference type="ARBA" id="ARBA00004496"/>
    </source>
</evidence>
<sequence>MTILPLSVTVCLVSETGLVGPADDGGAPAEPGEAPPGEPGGSAGLPPALASAREAFVAHLRHERGASGHTVRAYSADIAALLEHARRMGRTSVPELDLPVLRSWLARQRASGCARSTLARRAAAARTFTAWAARAGLAEADAGALLASPKARRPLPTVLRRDEAAAVLDSAAALAADGEPLPLRNAALLEVLYASGIRVAELCGLDTDDVDESRRLLRVVGKGDKERRVPVGLPAVRAVRAWLQEGRPALRTPFSGPALFLGARGGRLDVRTARRVVHERLAATPGAPDLAPHGLRHTAATHLLEGGADLRSVQELLGHASLGTTQVYTHVSVERLKATYERAHPRA</sequence>
<evidence type="ECO:0000256" key="3">
    <source>
        <dbReference type="ARBA" id="ARBA00022618"/>
    </source>
</evidence>
<feature type="domain" description="Core-binding (CB)" evidence="12">
    <location>
        <begin position="47"/>
        <end position="133"/>
    </location>
</feature>
<dbReference type="HAMAP" id="MF_01808">
    <property type="entry name" value="Recomb_XerC_XerD"/>
    <property type="match status" value="1"/>
</dbReference>
<comment type="similarity">
    <text evidence="9">Belongs to the 'phage' integrase family. XerC subfamily.</text>
</comment>
<comment type="subcellular location">
    <subcellularLocation>
        <location evidence="1 9">Cytoplasm</location>
    </subcellularLocation>
</comment>
<evidence type="ECO:0000259" key="11">
    <source>
        <dbReference type="PROSITE" id="PS51898"/>
    </source>
</evidence>
<dbReference type="GO" id="GO:0007059">
    <property type="term" value="P:chromosome segregation"/>
    <property type="evidence" value="ECO:0007669"/>
    <property type="project" value="UniProtKB-UniRule"/>
</dbReference>
<dbReference type="GO" id="GO:0005737">
    <property type="term" value="C:cytoplasm"/>
    <property type="evidence" value="ECO:0007669"/>
    <property type="project" value="UniProtKB-SubCell"/>
</dbReference>
<feature type="active site" evidence="9">
    <location>
        <position position="296"/>
    </location>
</feature>
<feature type="active site" evidence="9">
    <location>
        <position position="319"/>
    </location>
</feature>
<keyword evidence="7 9" id="KW-0233">DNA recombination</keyword>
<dbReference type="Gene3D" id="1.10.150.130">
    <property type="match status" value="1"/>
</dbReference>
<reference evidence="13 14" key="1">
    <citation type="submission" date="2018-10" db="EMBL/GenBank/DDBJ databases">
        <title>Genomic Encyclopedia of Archaeal and Bacterial Type Strains, Phase II (KMG-II): from individual species to whole genera.</title>
        <authorList>
            <person name="Goeker M."/>
        </authorList>
    </citation>
    <scope>NUCLEOTIDE SEQUENCE [LARGE SCALE GENOMIC DNA]</scope>
    <source>
        <strain evidence="13 14">RP-AC37</strain>
    </source>
</reference>
<dbReference type="GO" id="GO:0003677">
    <property type="term" value="F:DNA binding"/>
    <property type="evidence" value="ECO:0007669"/>
    <property type="project" value="UniProtKB-UniRule"/>
</dbReference>
<dbReference type="EMBL" id="RBWV01000010">
    <property type="protein sequence ID" value="RKS77357.1"/>
    <property type="molecule type" value="Genomic_DNA"/>
</dbReference>
<accession>A0A420XRC4</accession>
<feature type="active site" evidence="9">
    <location>
        <position position="293"/>
    </location>
</feature>
<dbReference type="InterPro" id="IPR004107">
    <property type="entry name" value="Integrase_SAM-like_N"/>
</dbReference>
<feature type="active site" evidence="9">
    <location>
        <position position="222"/>
    </location>
</feature>
<evidence type="ECO:0000256" key="9">
    <source>
        <dbReference type="HAMAP-Rule" id="MF_01808"/>
    </source>
</evidence>
<gene>
    <name evidence="9" type="primary">xerC</name>
    <name evidence="13" type="ORF">CLV35_1043</name>
</gene>
<evidence type="ECO:0000256" key="6">
    <source>
        <dbReference type="ARBA" id="ARBA00023125"/>
    </source>
</evidence>
<keyword evidence="8 9" id="KW-0131">Cell cycle</keyword>
<dbReference type="InParanoid" id="A0A420XRC4"/>
<comment type="caution">
    <text evidence="13">The sequence shown here is derived from an EMBL/GenBank/DDBJ whole genome shotgun (WGS) entry which is preliminary data.</text>
</comment>
<feature type="region of interest" description="Disordered" evidence="10">
    <location>
        <begin position="21"/>
        <end position="46"/>
    </location>
</feature>
<dbReference type="AlphaFoldDB" id="A0A420XRC4"/>
<dbReference type="InterPro" id="IPR013762">
    <property type="entry name" value="Integrase-like_cat_sf"/>
</dbReference>
<keyword evidence="2 9" id="KW-0963">Cytoplasm</keyword>
<dbReference type="PROSITE" id="PS51900">
    <property type="entry name" value="CB"/>
    <property type="match status" value="1"/>
</dbReference>
<dbReference type="PANTHER" id="PTHR30349">
    <property type="entry name" value="PHAGE INTEGRASE-RELATED"/>
    <property type="match status" value="1"/>
</dbReference>
<dbReference type="InterPro" id="IPR011010">
    <property type="entry name" value="DNA_brk_join_enz"/>
</dbReference>
<evidence type="ECO:0000256" key="2">
    <source>
        <dbReference type="ARBA" id="ARBA00022490"/>
    </source>
</evidence>
<feature type="compositionally biased region" description="Low complexity" evidence="10">
    <location>
        <begin position="21"/>
        <end position="32"/>
    </location>
</feature>
<dbReference type="SUPFAM" id="SSF56349">
    <property type="entry name" value="DNA breaking-rejoining enzymes"/>
    <property type="match status" value="1"/>
</dbReference>
<dbReference type="InterPro" id="IPR050090">
    <property type="entry name" value="Tyrosine_recombinase_XerCD"/>
</dbReference>
<evidence type="ECO:0000259" key="12">
    <source>
        <dbReference type="PROSITE" id="PS51900"/>
    </source>
</evidence>
<dbReference type="GO" id="GO:0009037">
    <property type="term" value="F:tyrosine-based site-specific recombinase activity"/>
    <property type="evidence" value="ECO:0007669"/>
    <property type="project" value="UniProtKB-UniRule"/>
</dbReference>
<dbReference type="InterPro" id="IPR023009">
    <property type="entry name" value="Tyrosine_recombinase_XerC/XerD"/>
</dbReference>
<dbReference type="PROSITE" id="PS51898">
    <property type="entry name" value="TYR_RECOMBINASE"/>
    <property type="match status" value="1"/>
</dbReference>
<protein>
    <recommendedName>
        <fullName evidence="9">Tyrosine recombinase XerC</fullName>
    </recommendedName>
</protein>
<keyword evidence="6 9" id="KW-0238">DNA-binding</keyword>
<dbReference type="Pfam" id="PF00589">
    <property type="entry name" value="Phage_integrase"/>
    <property type="match status" value="1"/>
</dbReference>
<evidence type="ECO:0000256" key="4">
    <source>
        <dbReference type="ARBA" id="ARBA00022829"/>
    </source>
</evidence>
<dbReference type="CDD" id="cd00798">
    <property type="entry name" value="INT_XerDC_C"/>
    <property type="match status" value="1"/>
</dbReference>